<keyword evidence="1" id="KW-1133">Transmembrane helix</keyword>
<keyword evidence="1" id="KW-0812">Transmembrane</keyword>
<reference evidence="2 3" key="1">
    <citation type="submission" date="2007-03" db="EMBL/GenBank/DDBJ databases">
        <authorList>
            <person name="Stal L."/>
            <person name="Ferriera S."/>
            <person name="Johnson J."/>
            <person name="Kravitz S."/>
            <person name="Beeson K."/>
            <person name="Sutton G."/>
            <person name="Rogers Y.-H."/>
            <person name="Friedman R."/>
            <person name="Frazier M."/>
            <person name="Venter J.C."/>
        </authorList>
    </citation>
    <scope>NUCLEOTIDE SEQUENCE [LARGE SCALE GENOMIC DNA]</scope>
    <source>
        <strain evidence="2 3">CCY0110</strain>
    </source>
</reference>
<dbReference type="AlphaFoldDB" id="A3IYX4"/>
<accession>A3IYX4</accession>
<dbReference type="RefSeq" id="WP_008278590.1">
    <property type="nucleotide sequence ID" value="NZ_AAXW01000090.1"/>
</dbReference>
<sequence>MLATINEILFPTFLFIVIFCFLSCLTYNQENKPSQEVERIDNFANEVKEAFLTQFDPKPEVKESIIITQDNQRTKASKKKIISLNPVTNPQISTVPSQPIQPNFTTMKLKELKQYIRDFNLQSEIKSICGKSFSKCTKVELIQALS</sequence>
<proteinExistence type="predicted"/>
<dbReference type="Proteomes" id="UP000003781">
    <property type="component" value="Unassembled WGS sequence"/>
</dbReference>
<feature type="transmembrane region" description="Helical" evidence="1">
    <location>
        <begin position="7"/>
        <end position="28"/>
    </location>
</feature>
<evidence type="ECO:0000313" key="3">
    <source>
        <dbReference type="Proteomes" id="UP000003781"/>
    </source>
</evidence>
<name>A3IYX4_9CHRO</name>
<organism evidence="2 3">
    <name type="scientific">Crocosphaera chwakensis CCY0110</name>
    <dbReference type="NCBI Taxonomy" id="391612"/>
    <lineage>
        <taxon>Bacteria</taxon>
        <taxon>Bacillati</taxon>
        <taxon>Cyanobacteriota</taxon>
        <taxon>Cyanophyceae</taxon>
        <taxon>Oscillatoriophycideae</taxon>
        <taxon>Chroococcales</taxon>
        <taxon>Aphanothecaceae</taxon>
        <taxon>Crocosphaera</taxon>
        <taxon>Crocosphaera chwakensis</taxon>
    </lineage>
</organism>
<dbReference type="EMBL" id="AAXW01000090">
    <property type="protein sequence ID" value="EAZ88314.1"/>
    <property type="molecule type" value="Genomic_DNA"/>
</dbReference>
<keyword evidence="1" id="KW-0472">Membrane</keyword>
<gene>
    <name evidence="2" type="ORF">CY0110_14810</name>
</gene>
<evidence type="ECO:0000313" key="2">
    <source>
        <dbReference type="EMBL" id="EAZ88314.1"/>
    </source>
</evidence>
<comment type="caution">
    <text evidence="2">The sequence shown here is derived from an EMBL/GenBank/DDBJ whole genome shotgun (WGS) entry which is preliminary data.</text>
</comment>
<keyword evidence="3" id="KW-1185">Reference proteome</keyword>
<evidence type="ECO:0000256" key="1">
    <source>
        <dbReference type="SAM" id="Phobius"/>
    </source>
</evidence>
<protein>
    <submittedName>
        <fullName evidence="2">Uncharacterized protein</fullName>
    </submittedName>
</protein>
<dbReference type="OrthoDB" id="431418at2"/>